<dbReference type="GO" id="GO:0003735">
    <property type="term" value="F:structural constituent of ribosome"/>
    <property type="evidence" value="ECO:0007669"/>
    <property type="project" value="InterPro"/>
</dbReference>
<dbReference type="HAMAP" id="MF_01343_B">
    <property type="entry name" value="Ribosomal_uS15_B"/>
    <property type="match status" value="1"/>
</dbReference>
<comment type="caution">
    <text evidence="3">The sequence shown here is derived from an EMBL/GenBank/DDBJ whole genome shotgun (WGS) entry which is preliminary data.</text>
</comment>
<accession>D9PKK5</accession>
<dbReference type="GO" id="GO:0006412">
    <property type="term" value="P:translation"/>
    <property type="evidence" value="ECO:0007669"/>
    <property type="project" value="InterPro"/>
</dbReference>
<keyword evidence="2" id="KW-0687">Ribonucleoprotein</keyword>
<organism evidence="3">
    <name type="scientific">sediment metagenome</name>
    <dbReference type="NCBI Taxonomy" id="749907"/>
    <lineage>
        <taxon>unclassified sequences</taxon>
        <taxon>metagenomes</taxon>
        <taxon>ecological metagenomes</taxon>
    </lineage>
</organism>
<dbReference type="EMBL" id="ADZX01000622">
    <property type="protein sequence ID" value="EFK95908.1"/>
    <property type="molecule type" value="Genomic_DNA"/>
</dbReference>
<dbReference type="InterPro" id="IPR009068">
    <property type="entry name" value="uS15_NS1_RNA-bd_sf"/>
</dbReference>
<dbReference type="Pfam" id="PF00312">
    <property type="entry name" value="Ribosomal_S15"/>
    <property type="match status" value="1"/>
</dbReference>
<keyword evidence="1 3" id="KW-0689">Ribosomal protein</keyword>
<dbReference type="Gene3D" id="6.10.250.3130">
    <property type="match status" value="1"/>
</dbReference>
<evidence type="ECO:0000256" key="1">
    <source>
        <dbReference type="ARBA" id="ARBA00022980"/>
    </source>
</evidence>
<dbReference type="InterPro" id="IPR000589">
    <property type="entry name" value="Ribosomal_uS15"/>
</dbReference>
<dbReference type="NCBIfam" id="TIGR00952">
    <property type="entry name" value="S15_bact"/>
    <property type="match status" value="1"/>
</dbReference>
<dbReference type="GO" id="GO:0022627">
    <property type="term" value="C:cytosolic small ribosomal subunit"/>
    <property type="evidence" value="ECO:0007669"/>
    <property type="project" value="TreeGrafter"/>
</dbReference>
<dbReference type="PANTHER" id="PTHR23321:SF26">
    <property type="entry name" value="SMALL RIBOSOMAL SUBUNIT PROTEIN US15M"/>
    <property type="match status" value="1"/>
</dbReference>
<dbReference type="AlphaFoldDB" id="D9PKK5"/>
<dbReference type="PANTHER" id="PTHR23321">
    <property type="entry name" value="RIBOSOMAL PROTEIN S15, BACTERIAL AND ORGANELLAR"/>
    <property type="match status" value="1"/>
</dbReference>
<proteinExistence type="inferred from homology"/>
<name>D9PKK5_9ZZZZ</name>
<dbReference type="CDD" id="cd00353">
    <property type="entry name" value="Ribosomal_S15p_S13e"/>
    <property type="match status" value="1"/>
</dbReference>
<dbReference type="SMART" id="SM01387">
    <property type="entry name" value="Ribosomal_S15"/>
    <property type="match status" value="1"/>
</dbReference>
<sequence>MALNKTVKTKVIKKFQRADKDTGSCEVQAALLSEKIAQLTEHLKVHKKDFHSRRGLLLMVGKRRKLLNYLKTKQFTVYTDLVTKLKIKG</sequence>
<gene>
    <name evidence="3" type="ORF">LDC_2074</name>
</gene>
<evidence type="ECO:0000256" key="2">
    <source>
        <dbReference type="ARBA" id="ARBA00023274"/>
    </source>
</evidence>
<dbReference type="Gene3D" id="1.10.287.10">
    <property type="entry name" value="S15/NS1, RNA-binding"/>
    <property type="match status" value="1"/>
</dbReference>
<dbReference type="FunFam" id="1.10.287.10:FF:000002">
    <property type="entry name" value="30S ribosomal protein S15"/>
    <property type="match status" value="1"/>
</dbReference>
<protein>
    <submittedName>
        <fullName evidence="3">30S ribosomal protein S15</fullName>
    </submittedName>
</protein>
<dbReference type="SUPFAM" id="SSF47060">
    <property type="entry name" value="S15/NS1 RNA-binding domain"/>
    <property type="match status" value="1"/>
</dbReference>
<dbReference type="PROSITE" id="PS00362">
    <property type="entry name" value="RIBOSOMAL_S15"/>
    <property type="match status" value="1"/>
</dbReference>
<dbReference type="InterPro" id="IPR005290">
    <property type="entry name" value="Ribosomal_uS15_bac-type"/>
</dbReference>
<reference evidence="3" key="1">
    <citation type="submission" date="2010-07" db="EMBL/GenBank/DDBJ databases">
        <authorList>
            <consortium name="CONSOLIDER consortium CSD2007-00005"/>
            <person name="Guazzaroni M.-E."/>
            <person name="Richter M."/>
            <person name="Garcia-Salamanca A."/>
            <person name="Yarza P."/>
            <person name="Ferrer M."/>
        </authorList>
    </citation>
    <scope>NUCLEOTIDE SEQUENCE</scope>
</reference>
<evidence type="ECO:0000313" key="3">
    <source>
        <dbReference type="EMBL" id="EFK95908.1"/>
    </source>
</evidence>
<reference evidence="3" key="2">
    <citation type="journal article" date="2011" name="Microb. Ecol.">
        <title>Taxonomic and Functional Metagenomic Profiling of the Microbial Community in the Anoxic Sediment of a Sub-saline Shallow Lake (Laguna de Carrizo, Central Spain).</title>
        <authorList>
            <person name="Ferrer M."/>
            <person name="Guazzaroni M.E."/>
            <person name="Richter M."/>
            <person name="Garcia-Salamanca A."/>
            <person name="Yarza P."/>
            <person name="Suarez-Suarez A."/>
            <person name="Solano J."/>
            <person name="Alcaide M."/>
            <person name="van Dillewijn P."/>
            <person name="Molina-Henares M.A."/>
            <person name="Lopez-Cortes N."/>
            <person name="Al-Ramahi Y."/>
            <person name="Guerrero C."/>
            <person name="Acosta A."/>
            <person name="de Eugenio L.I."/>
            <person name="Martinez V."/>
            <person name="Marques S."/>
            <person name="Rojo F."/>
            <person name="Santero E."/>
            <person name="Genilloud O."/>
            <person name="Perez-Perez J."/>
            <person name="Rossello-Mora R."/>
            <person name="Ramos J.L."/>
        </authorList>
    </citation>
    <scope>NUCLEOTIDE SEQUENCE</scope>
</reference>